<accession>A0A0D0NEA1</accession>
<evidence type="ECO:0000313" key="3">
    <source>
        <dbReference type="EMBL" id="KIQ57616.1"/>
    </source>
</evidence>
<evidence type="ECO:0000313" key="4">
    <source>
        <dbReference type="Proteomes" id="UP000032101"/>
    </source>
</evidence>
<keyword evidence="2" id="KW-1133">Transmembrane helix</keyword>
<feature type="region of interest" description="Disordered" evidence="1">
    <location>
        <begin position="1"/>
        <end position="23"/>
    </location>
</feature>
<dbReference type="AlphaFoldDB" id="A0A0D0NEA1"/>
<sequence>MSWKLSRPQGPHEAPVAQSDQGEGGVAEVVIWMQETLSLNSVFICRSIICKPGSMIWFFRKVVRYSIAMMVELVCFFMVFMTSHELLEYRPQSPDSLTMMVVAEGTFAS</sequence>
<reference evidence="3 4" key="1">
    <citation type="submission" date="2015-01" db="EMBL/GenBank/DDBJ databases">
        <title>Draft Genome Sequence of the Biocontrol and Plant Growth-Promoting Rhizobacteria (PGPR) Pseudomonas fluorescens UM270.</title>
        <authorList>
            <person name="Hernandez-Salmeron J.E."/>
            <person name="Santoyo G."/>
            <person name="Moreno-Hagelsieb G."/>
            <person name="Hernandez-Leon R."/>
        </authorList>
    </citation>
    <scope>NUCLEOTIDE SEQUENCE [LARGE SCALE GENOMIC DNA]</scope>
    <source>
        <strain evidence="3 4">UM270</strain>
    </source>
</reference>
<evidence type="ECO:0000256" key="1">
    <source>
        <dbReference type="SAM" id="MobiDB-lite"/>
    </source>
</evidence>
<dbReference type="EMBL" id="JXNZ01000214">
    <property type="protein sequence ID" value="KIQ57616.1"/>
    <property type="molecule type" value="Genomic_DNA"/>
</dbReference>
<feature type="transmembrane region" description="Helical" evidence="2">
    <location>
        <begin position="62"/>
        <end position="81"/>
    </location>
</feature>
<name>A0A0D0NEA1_PSEFL</name>
<proteinExistence type="predicted"/>
<keyword evidence="2" id="KW-0812">Transmembrane</keyword>
<organism evidence="3 4">
    <name type="scientific">Pseudomonas fluorescens</name>
    <dbReference type="NCBI Taxonomy" id="294"/>
    <lineage>
        <taxon>Bacteria</taxon>
        <taxon>Pseudomonadati</taxon>
        <taxon>Pseudomonadota</taxon>
        <taxon>Gammaproteobacteria</taxon>
        <taxon>Pseudomonadales</taxon>
        <taxon>Pseudomonadaceae</taxon>
        <taxon>Pseudomonas</taxon>
    </lineage>
</organism>
<dbReference type="Proteomes" id="UP000032101">
    <property type="component" value="Unassembled WGS sequence"/>
</dbReference>
<evidence type="ECO:0000256" key="2">
    <source>
        <dbReference type="SAM" id="Phobius"/>
    </source>
</evidence>
<gene>
    <name evidence="3" type="ORF">RL74_19985</name>
</gene>
<comment type="caution">
    <text evidence="3">The sequence shown here is derived from an EMBL/GenBank/DDBJ whole genome shotgun (WGS) entry which is preliminary data.</text>
</comment>
<keyword evidence="2" id="KW-0472">Membrane</keyword>
<protein>
    <submittedName>
        <fullName evidence="3">Uncharacterized protein</fullName>
    </submittedName>
</protein>